<dbReference type="PRINTS" id="PR00722">
    <property type="entry name" value="CHYMOTRYPSIN"/>
</dbReference>
<dbReference type="SMART" id="SM00020">
    <property type="entry name" value="Tryp_SPc"/>
    <property type="match status" value="1"/>
</dbReference>
<dbReference type="GO" id="GO:0004252">
    <property type="term" value="F:serine-type endopeptidase activity"/>
    <property type="evidence" value="ECO:0007669"/>
    <property type="project" value="InterPro"/>
</dbReference>
<reference evidence="10 11" key="1">
    <citation type="journal article" date="2019" name="Proc. Natl. Acad. Sci. U.S.A.">
        <title>Regulatory changes in pterin and carotenoid genes underlie balanced color polymorphisms in the wall lizard.</title>
        <authorList>
            <person name="Andrade P."/>
            <person name="Pinho C."/>
            <person name="Perez I de Lanuza G."/>
            <person name="Afonso S."/>
            <person name="Brejcha J."/>
            <person name="Rubin C.J."/>
            <person name="Wallerman O."/>
            <person name="Pereira P."/>
            <person name="Sabatino S.J."/>
            <person name="Bellati A."/>
            <person name="Pellitteri-Rosa D."/>
            <person name="Bosakova Z."/>
            <person name="Bunikis I."/>
            <person name="Carretero M.A."/>
            <person name="Feiner N."/>
            <person name="Marsik P."/>
            <person name="Pauperio F."/>
            <person name="Salvi D."/>
            <person name="Soler L."/>
            <person name="While G.M."/>
            <person name="Uller T."/>
            <person name="Font E."/>
            <person name="Andersson L."/>
            <person name="Carneiro M."/>
        </authorList>
    </citation>
    <scope>NUCLEOTIDE SEQUENCE</scope>
</reference>
<dbReference type="PROSITE" id="PS00135">
    <property type="entry name" value="TRYPSIN_SER"/>
    <property type="match status" value="1"/>
</dbReference>
<evidence type="ECO:0000256" key="3">
    <source>
        <dbReference type="ARBA" id="ARBA00022729"/>
    </source>
</evidence>
<keyword evidence="11" id="KW-1185">Reference proteome</keyword>
<evidence type="ECO:0000256" key="5">
    <source>
        <dbReference type="ARBA" id="ARBA00022825"/>
    </source>
</evidence>
<dbReference type="Pfam" id="PF00089">
    <property type="entry name" value="Trypsin"/>
    <property type="match status" value="1"/>
</dbReference>
<keyword evidence="7" id="KW-0325">Glycoprotein</keyword>
<dbReference type="GO" id="GO:0006508">
    <property type="term" value="P:proteolysis"/>
    <property type="evidence" value="ECO:0007669"/>
    <property type="project" value="UniProtKB-KW"/>
</dbReference>
<dbReference type="CDD" id="cd00190">
    <property type="entry name" value="Tryp_SPc"/>
    <property type="match status" value="1"/>
</dbReference>
<accession>A0A670K4E6</accession>
<keyword evidence="2 8" id="KW-0645">Protease</keyword>
<dbReference type="OMA" id="HSAPIMT"/>
<name>A0A670K4E6_PODMU</name>
<dbReference type="GeneTree" id="ENSGT00940000155138"/>
<dbReference type="InterPro" id="IPR018114">
    <property type="entry name" value="TRYPSIN_HIS"/>
</dbReference>
<keyword evidence="4 8" id="KW-0378">Hydrolase</keyword>
<dbReference type="Gene3D" id="2.40.10.10">
    <property type="entry name" value="Trypsin-like serine proteases"/>
    <property type="match status" value="2"/>
</dbReference>
<dbReference type="PANTHER" id="PTHR24253">
    <property type="entry name" value="TRANSMEMBRANE PROTEASE SERINE"/>
    <property type="match status" value="1"/>
</dbReference>
<evidence type="ECO:0000256" key="2">
    <source>
        <dbReference type="ARBA" id="ARBA00022670"/>
    </source>
</evidence>
<dbReference type="InterPro" id="IPR001314">
    <property type="entry name" value="Peptidase_S1A"/>
</dbReference>
<reference evidence="10" key="3">
    <citation type="submission" date="2025-09" db="UniProtKB">
        <authorList>
            <consortium name="Ensembl"/>
        </authorList>
    </citation>
    <scope>IDENTIFICATION</scope>
</reference>
<evidence type="ECO:0000256" key="4">
    <source>
        <dbReference type="ARBA" id="ARBA00022801"/>
    </source>
</evidence>
<dbReference type="GO" id="GO:0005576">
    <property type="term" value="C:extracellular region"/>
    <property type="evidence" value="ECO:0007669"/>
    <property type="project" value="UniProtKB-ARBA"/>
</dbReference>
<proteinExistence type="inferred from homology"/>
<keyword evidence="3" id="KW-0732">Signal</keyword>
<evidence type="ECO:0000313" key="10">
    <source>
        <dbReference type="Ensembl" id="ENSPMRP00000032398.1"/>
    </source>
</evidence>
<organism evidence="10 11">
    <name type="scientific">Podarcis muralis</name>
    <name type="common">Wall lizard</name>
    <name type="synonym">Lacerta muralis</name>
    <dbReference type="NCBI Taxonomy" id="64176"/>
    <lineage>
        <taxon>Eukaryota</taxon>
        <taxon>Metazoa</taxon>
        <taxon>Chordata</taxon>
        <taxon>Craniata</taxon>
        <taxon>Vertebrata</taxon>
        <taxon>Euteleostomi</taxon>
        <taxon>Lepidosauria</taxon>
        <taxon>Squamata</taxon>
        <taxon>Bifurcata</taxon>
        <taxon>Unidentata</taxon>
        <taxon>Episquamata</taxon>
        <taxon>Laterata</taxon>
        <taxon>Lacertibaenia</taxon>
        <taxon>Lacertidae</taxon>
        <taxon>Podarcis</taxon>
    </lineage>
</organism>
<protein>
    <recommendedName>
        <fullName evidence="9">Peptidase S1 domain-containing protein</fullName>
    </recommendedName>
</protein>
<keyword evidence="5 8" id="KW-0720">Serine protease</keyword>
<reference evidence="10" key="2">
    <citation type="submission" date="2025-08" db="UniProtKB">
        <authorList>
            <consortium name="Ensembl"/>
        </authorList>
    </citation>
    <scope>IDENTIFICATION</scope>
</reference>
<evidence type="ECO:0000256" key="6">
    <source>
        <dbReference type="ARBA" id="ARBA00023157"/>
    </source>
</evidence>
<dbReference type="GO" id="GO:0035821">
    <property type="term" value="P:modulation of process of another organism"/>
    <property type="evidence" value="ECO:0007669"/>
    <property type="project" value="UniProtKB-ARBA"/>
</dbReference>
<dbReference type="Ensembl" id="ENSPMRT00000034354.1">
    <property type="protein sequence ID" value="ENSPMRP00000032398.1"/>
    <property type="gene ID" value="ENSPMRG00000020963.1"/>
</dbReference>
<feature type="domain" description="Peptidase S1" evidence="9">
    <location>
        <begin position="74"/>
        <end position="315"/>
    </location>
</feature>
<dbReference type="InterPro" id="IPR009003">
    <property type="entry name" value="Peptidase_S1_PA"/>
</dbReference>
<dbReference type="AlphaFoldDB" id="A0A670K4E6"/>
<dbReference type="PROSITE" id="PS00134">
    <property type="entry name" value="TRYPSIN_HIS"/>
    <property type="match status" value="1"/>
</dbReference>
<dbReference type="PANTHER" id="PTHR24253:SF144">
    <property type="entry name" value="CHYMOTRYPSIN-LIKE PROTEASE CTRL-1-RELATED"/>
    <property type="match status" value="1"/>
</dbReference>
<evidence type="ECO:0000313" key="11">
    <source>
        <dbReference type="Proteomes" id="UP000472272"/>
    </source>
</evidence>
<dbReference type="Proteomes" id="UP000472272">
    <property type="component" value="Chromosome 13"/>
</dbReference>
<dbReference type="FunFam" id="2.40.10.10:FF:000039">
    <property type="entry name" value="Brain-specific serine protease 4"/>
    <property type="match status" value="1"/>
</dbReference>
<evidence type="ECO:0000256" key="7">
    <source>
        <dbReference type="ARBA" id="ARBA00023180"/>
    </source>
</evidence>
<evidence type="ECO:0000259" key="9">
    <source>
        <dbReference type="PROSITE" id="PS50240"/>
    </source>
</evidence>
<dbReference type="InterPro" id="IPR033116">
    <property type="entry name" value="TRYPSIN_SER"/>
</dbReference>
<evidence type="ECO:0000256" key="1">
    <source>
        <dbReference type="ARBA" id="ARBA00009228"/>
    </source>
</evidence>
<dbReference type="SUPFAM" id="SSF50494">
    <property type="entry name" value="Trypsin-like serine proteases"/>
    <property type="match status" value="1"/>
</dbReference>
<dbReference type="InterPro" id="IPR043504">
    <property type="entry name" value="Peptidase_S1_PA_chymotrypsin"/>
</dbReference>
<dbReference type="InterPro" id="IPR001254">
    <property type="entry name" value="Trypsin_dom"/>
</dbReference>
<evidence type="ECO:0000256" key="8">
    <source>
        <dbReference type="RuleBase" id="RU363034"/>
    </source>
</evidence>
<dbReference type="PROSITE" id="PS50240">
    <property type="entry name" value="TRYPSIN_DOM"/>
    <property type="match status" value="1"/>
</dbReference>
<keyword evidence="6" id="KW-1015">Disulfide bond</keyword>
<sequence length="345" mass="36603">MSAWRGGRSALGRPAHRAAGCYPQRGEPCRDLRQGSPRCGCLPGEGGALLYGAPPAGRQAGHLLCGQSVISPRIVGGNPAPEGAWPWQVSFMENNKPICGGSLINEKWVVSAAHCFTKGYEQYDVLLGAYQLSIPPSSLVVTTVQQVISHPNYNNIDGSPGDIALVELKAPLDLNDYILPVCLPDSSAQFSMDTSCWVTGWGQVKDGEALPPPQTLQELEVPLIDQDTCNSLFNSAPAPDLPQNPVLDDMICAGYPEGGKDACHGDSGGPLVCRCDAGWTLAGVVSWGEGCAEPKHPGVYTLVPYYANWISDNVPNISFVACNHAGWHSAPIMTLFLATLALALP</sequence>
<comment type="similarity">
    <text evidence="1">Belongs to the peptidase S1 family. Snake venom subfamily.</text>
</comment>